<accession>A0A835Z5X2</accession>
<feature type="compositionally biased region" description="Basic and acidic residues" evidence="1">
    <location>
        <begin position="134"/>
        <end position="151"/>
    </location>
</feature>
<dbReference type="InterPro" id="IPR038765">
    <property type="entry name" value="Papain-like_cys_pep_sf"/>
</dbReference>
<feature type="compositionally biased region" description="Basic and acidic residues" evidence="1">
    <location>
        <begin position="17"/>
        <end position="37"/>
    </location>
</feature>
<dbReference type="GO" id="GO:0004843">
    <property type="term" value="F:cysteine-type deubiquitinase activity"/>
    <property type="evidence" value="ECO:0007669"/>
    <property type="project" value="TreeGrafter"/>
</dbReference>
<dbReference type="CDD" id="cd22748">
    <property type="entry name" value="OTU_OTUD6-like"/>
    <property type="match status" value="1"/>
</dbReference>
<proteinExistence type="predicted"/>
<sequence length="324" mass="35050">MSQDGSEAEHAVLPSGENRDEMEKRHKAEQRELELKGRALVKQANKNKKKVAEAEASILQMRYELRDRHRDEAAAMAELEEQGLAPAAADAGAAAAEAAQQARAPEADAAALRKAQEDEEREKRRAKAQRKKDKAREKELEKERRREEERAAAGPDARTVELEALSANLLPRGLAVAPIRSDGNCLYRAVAHQLAVAAHGGDGAAAAAAAEDGHAGLRRVAAAHLREHAAEFMPFVEACDEGAYEAYCALVEGSAEWGGEVELRALSRALRVPIEVWSAAAAQPMVVGEGEEGGAAAPLRVSYHQHYYALGEHYNSVVPLRHST</sequence>
<feature type="region of interest" description="Disordered" evidence="1">
    <location>
        <begin position="1"/>
        <end position="52"/>
    </location>
</feature>
<feature type="region of interest" description="Disordered" evidence="1">
    <location>
        <begin position="86"/>
        <end position="156"/>
    </location>
</feature>
<dbReference type="InterPro" id="IPR003323">
    <property type="entry name" value="OTU_dom"/>
</dbReference>
<dbReference type="PROSITE" id="PS50802">
    <property type="entry name" value="OTU"/>
    <property type="match status" value="1"/>
</dbReference>
<dbReference type="SUPFAM" id="SSF54001">
    <property type="entry name" value="Cysteine proteinases"/>
    <property type="match status" value="1"/>
</dbReference>
<dbReference type="Pfam" id="PF02338">
    <property type="entry name" value="OTU"/>
    <property type="match status" value="1"/>
</dbReference>
<dbReference type="PANTHER" id="PTHR12419:SF10">
    <property type="entry name" value="DEUBIQUITINASE OTUD6B"/>
    <property type="match status" value="1"/>
</dbReference>
<evidence type="ECO:0000313" key="3">
    <source>
        <dbReference type="EMBL" id="KAG5187590.1"/>
    </source>
</evidence>
<feature type="domain" description="OTU" evidence="2">
    <location>
        <begin position="174"/>
        <end position="320"/>
    </location>
</feature>
<dbReference type="Gene3D" id="3.90.70.80">
    <property type="match status" value="1"/>
</dbReference>
<feature type="compositionally biased region" description="Basic residues" evidence="1">
    <location>
        <begin position="124"/>
        <end position="133"/>
    </location>
</feature>
<evidence type="ECO:0000259" key="2">
    <source>
        <dbReference type="PROSITE" id="PS50802"/>
    </source>
</evidence>
<dbReference type="AlphaFoldDB" id="A0A835Z5X2"/>
<evidence type="ECO:0000256" key="1">
    <source>
        <dbReference type="SAM" id="MobiDB-lite"/>
    </source>
</evidence>
<evidence type="ECO:0000313" key="4">
    <source>
        <dbReference type="Proteomes" id="UP000664859"/>
    </source>
</evidence>
<feature type="compositionally biased region" description="Low complexity" evidence="1">
    <location>
        <begin position="86"/>
        <end position="113"/>
    </location>
</feature>
<protein>
    <recommendedName>
        <fullName evidence="2">OTU domain-containing protein</fullName>
    </recommendedName>
</protein>
<organism evidence="3 4">
    <name type="scientific">Tribonema minus</name>
    <dbReference type="NCBI Taxonomy" id="303371"/>
    <lineage>
        <taxon>Eukaryota</taxon>
        <taxon>Sar</taxon>
        <taxon>Stramenopiles</taxon>
        <taxon>Ochrophyta</taxon>
        <taxon>PX clade</taxon>
        <taxon>Xanthophyceae</taxon>
        <taxon>Tribonematales</taxon>
        <taxon>Tribonemataceae</taxon>
        <taxon>Tribonema</taxon>
    </lineage>
</organism>
<gene>
    <name evidence="3" type="ORF">JKP88DRAFT_207079</name>
</gene>
<dbReference type="Proteomes" id="UP000664859">
    <property type="component" value="Unassembled WGS sequence"/>
</dbReference>
<name>A0A835Z5X2_9STRA</name>
<reference evidence="3" key="1">
    <citation type="submission" date="2021-02" db="EMBL/GenBank/DDBJ databases">
        <title>First Annotated Genome of the Yellow-green Alga Tribonema minus.</title>
        <authorList>
            <person name="Mahan K.M."/>
        </authorList>
    </citation>
    <scope>NUCLEOTIDE SEQUENCE</scope>
    <source>
        <strain evidence="3">UTEX B ZZ1240</strain>
    </source>
</reference>
<dbReference type="OrthoDB" id="415023at2759"/>
<dbReference type="EMBL" id="JAFCMP010000088">
    <property type="protein sequence ID" value="KAG5187590.1"/>
    <property type="molecule type" value="Genomic_DNA"/>
</dbReference>
<dbReference type="GO" id="GO:0016579">
    <property type="term" value="P:protein deubiquitination"/>
    <property type="evidence" value="ECO:0007669"/>
    <property type="project" value="TreeGrafter"/>
</dbReference>
<keyword evidence="4" id="KW-1185">Reference proteome</keyword>
<comment type="caution">
    <text evidence="3">The sequence shown here is derived from an EMBL/GenBank/DDBJ whole genome shotgun (WGS) entry which is preliminary data.</text>
</comment>
<dbReference type="InterPro" id="IPR050704">
    <property type="entry name" value="Peptidase_C85-like"/>
</dbReference>
<dbReference type="PANTHER" id="PTHR12419">
    <property type="entry name" value="OTU DOMAIN CONTAINING PROTEIN"/>
    <property type="match status" value="1"/>
</dbReference>